<evidence type="ECO:0000256" key="1">
    <source>
        <dbReference type="SAM" id="MobiDB-lite"/>
    </source>
</evidence>
<accession>A0ABT5XCH6</accession>
<evidence type="ECO:0000313" key="3">
    <source>
        <dbReference type="Proteomes" id="UP001215956"/>
    </source>
</evidence>
<gene>
    <name evidence="2" type="ORF">P0O24_02310</name>
</gene>
<comment type="caution">
    <text evidence="2">The sequence shown here is derived from an EMBL/GenBank/DDBJ whole genome shotgun (WGS) entry which is preliminary data.</text>
</comment>
<dbReference type="Proteomes" id="UP001215956">
    <property type="component" value="Unassembled WGS sequence"/>
</dbReference>
<feature type="compositionally biased region" description="Basic and acidic residues" evidence="1">
    <location>
        <begin position="1"/>
        <end position="11"/>
    </location>
</feature>
<dbReference type="RefSeq" id="WP_316968125.1">
    <property type="nucleotide sequence ID" value="NZ_JARFPL010000005.1"/>
</dbReference>
<feature type="region of interest" description="Disordered" evidence="1">
    <location>
        <begin position="1"/>
        <end position="30"/>
    </location>
</feature>
<name>A0ABT5XCH6_9EURY</name>
<protein>
    <submittedName>
        <fullName evidence="2">Uncharacterized protein</fullName>
    </submittedName>
</protein>
<keyword evidence="3" id="KW-1185">Reference proteome</keyword>
<reference evidence="2 3" key="1">
    <citation type="submission" date="2023-03" db="EMBL/GenBank/DDBJ databases">
        <title>Whole genome sequencing of Methanotrichaceae archaeon M04Ac.</title>
        <authorList>
            <person name="Khomyakova M.A."/>
            <person name="Merkel A.Y."/>
            <person name="Slobodkin A.I."/>
        </authorList>
    </citation>
    <scope>NUCLEOTIDE SEQUENCE [LARGE SCALE GENOMIC DNA]</scope>
    <source>
        <strain evidence="2 3">M04Ac</strain>
    </source>
</reference>
<evidence type="ECO:0000313" key="2">
    <source>
        <dbReference type="EMBL" id="MDF0592414.1"/>
    </source>
</evidence>
<organism evidence="2 3">
    <name type="scientific">Candidatus Methanocrinis alkalitolerans</name>
    <dbReference type="NCBI Taxonomy" id="3033395"/>
    <lineage>
        <taxon>Archaea</taxon>
        <taxon>Methanobacteriati</taxon>
        <taxon>Methanobacteriota</taxon>
        <taxon>Stenosarchaea group</taxon>
        <taxon>Methanomicrobia</taxon>
        <taxon>Methanotrichales</taxon>
        <taxon>Methanotrichaceae</taxon>
        <taxon>Methanocrinis</taxon>
    </lineage>
</organism>
<dbReference type="EMBL" id="JARFPL010000005">
    <property type="protein sequence ID" value="MDF0592414.1"/>
    <property type="molecule type" value="Genomic_DNA"/>
</dbReference>
<sequence>MGLENQADRRAVRGQNGWLQEPPGPGGSDPMAVTFDPETRLDHMADYLGRFHLNLTFEEGRVQLLRLRLTGYKLAAEIGDGAGRRRVDDMIKKGYQSLGEHWERESLDPYDDPCHAQYELLAELRSYVYRDLSEPFMAFIRSEFKKIFVPTLRLLTELCRSANKYPWDQVKVQLQEIMAEIDVDVEWKVCDDYMEGYLAKVSGILEIRDEKATGAD</sequence>
<proteinExistence type="predicted"/>